<proteinExistence type="predicted"/>
<dbReference type="Pfam" id="PF13692">
    <property type="entry name" value="Glyco_trans_1_4"/>
    <property type="match status" value="1"/>
</dbReference>
<accession>M0DPK2</accession>
<dbReference type="GO" id="GO:0016757">
    <property type="term" value="F:glycosyltransferase activity"/>
    <property type="evidence" value="ECO:0007669"/>
    <property type="project" value="TreeGrafter"/>
</dbReference>
<dbReference type="EMBL" id="AOJE01000070">
    <property type="protein sequence ID" value="ELZ36064.1"/>
    <property type="molecule type" value="Genomic_DNA"/>
</dbReference>
<sequence>MEAADVIVANSEFTANCLSDQFNVETEIIYPPISLEEYQVPYNPGGKITMVNPRTKYKGADIFLDIAERLPEEEFLVAGSTNDPSIEQRIEELDNVTYLGWQDDMSHVYQQAKLVVVPSRIQEAFGRVAAEAMASGIPCVVSDRGGLPEVVGDLGQTVTDIESVEAWVDAIQTALNEDSAADRSDRKQHVEKFSMDRQVTKLFDLIDAVVADE</sequence>
<dbReference type="STRING" id="1227484.C471_14682"/>
<keyword evidence="3" id="KW-1185">Reference proteome</keyword>
<reference evidence="2 3" key="1">
    <citation type="journal article" date="2014" name="PLoS Genet.">
        <title>Phylogenetically driven sequencing of extremely halophilic archaea reveals strategies for static and dynamic osmo-response.</title>
        <authorList>
            <person name="Becker E.A."/>
            <person name="Seitzer P.M."/>
            <person name="Tritt A."/>
            <person name="Larsen D."/>
            <person name="Krusor M."/>
            <person name="Yao A.I."/>
            <person name="Wu D."/>
            <person name="Madern D."/>
            <person name="Eisen J.A."/>
            <person name="Darling A.E."/>
            <person name="Facciotti M.T."/>
        </authorList>
    </citation>
    <scope>NUCLEOTIDE SEQUENCE [LARGE SCALE GENOMIC DNA]</scope>
    <source>
        <strain evidence="2 3">DSM 1137</strain>
    </source>
</reference>
<dbReference type="AlphaFoldDB" id="M0DPK2"/>
<dbReference type="Proteomes" id="UP000011514">
    <property type="component" value="Unassembled WGS sequence"/>
</dbReference>
<keyword evidence="1 2" id="KW-0808">Transferase</keyword>
<comment type="caution">
    <text evidence="2">The sequence shown here is derived from an EMBL/GenBank/DDBJ whole genome shotgun (WGS) entry which is preliminary data.</text>
</comment>
<gene>
    <name evidence="2" type="ORF">C471_14682</name>
</gene>
<dbReference type="SUPFAM" id="SSF53756">
    <property type="entry name" value="UDP-Glycosyltransferase/glycogen phosphorylase"/>
    <property type="match status" value="1"/>
</dbReference>
<dbReference type="eggNOG" id="arCOG01403">
    <property type="taxonomic scope" value="Archaea"/>
</dbReference>
<evidence type="ECO:0000313" key="2">
    <source>
        <dbReference type="EMBL" id="ELZ36064.1"/>
    </source>
</evidence>
<evidence type="ECO:0000256" key="1">
    <source>
        <dbReference type="ARBA" id="ARBA00022679"/>
    </source>
</evidence>
<dbReference type="Gene3D" id="3.40.50.2000">
    <property type="entry name" value="Glycogen Phosphorylase B"/>
    <property type="match status" value="1"/>
</dbReference>
<dbReference type="PANTHER" id="PTHR46401:SF2">
    <property type="entry name" value="GLYCOSYLTRANSFERASE WBBK-RELATED"/>
    <property type="match status" value="1"/>
</dbReference>
<dbReference type="CDD" id="cd03801">
    <property type="entry name" value="GT4_PimA-like"/>
    <property type="match status" value="1"/>
</dbReference>
<protein>
    <submittedName>
        <fullName evidence="2">Group 1 glycosyl transferase</fullName>
    </submittedName>
</protein>
<evidence type="ECO:0000313" key="3">
    <source>
        <dbReference type="Proteomes" id="UP000011514"/>
    </source>
</evidence>
<dbReference type="PANTHER" id="PTHR46401">
    <property type="entry name" value="GLYCOSYLTRANSFERASE WBBK-RELATED"/>
    <property type="match status" value="1"/>
</dbReference>
<name>M0DPK2_9EURY</name>
<organism evidence="2 3">
    <name type="scientific">Halorubrum saccharovorum DSM 1137</name>
    <dbReference type="NCBI Taxonomy" id="1227484"/>
    <lineage>
        <taxon>Archaea</taxon>
        <taxon>Methanobacteriati</taxon>
        <taxon>Methanobacteriota</taxon>
        <taxon>Stenosarchaea group</taxon>
        <taxon>Halobacteria</taxon>
        <taxon>Halobacteriales</taxon>
        <taxon>Haloferacaceae</taxon>
        <taxon>Halorubrum</taxon>
    </lineage>
</organism>